<dbReference type="PANTHER" id="PTHR22894:SF5">
    <property type="entry name" value="RING-TYPE DOMAIN-CONTAINING PROTEIN"/>
    <property type="match status" value="1"/>
</dbReference>
<dbReference type="Proteomes" id="UP001233999">
    <property type="component" value="Unassembled WGS sequence"/>
</dbReference>
<evidence type="ECO:0000256" key="6">
    <source>
        <dbReference type="ARBA" id="ARBA00022833"/>
    </source>
</evidence>
<keyword evidence="3 12" id="KW-0812">Transmembrane</keyword>
<dbReference type="GO" id="GO:0008270">
    <property type="term" value="F:zinc ion binding"/>
    <property type="evidence" value="ECO:0007669"/>
    <property type="project" value="UniProtKB-KW"/>
</dbReference>
<dbReference type="GO" id="GO:0012505">
    <property type="term" value="C:endomembrane system"/>
    <property type="evidence" value="ECO:0007669"/>
    <property type="project" value="UniProtKB-SubCell"/>
</dbReference>
<evidence type="ECO:0000256" key="8">
    <source>
        <dbReference type="ARBA" id="ARBA00023136"/>
    </source>
</evidence>
<evidence type="ECO:0000256" key="3">
    <source>
        <dbReference type="ARBA" id="ARBA00022692"/>
    </source>
</evidence>
<evidence type="ECO:0000256" key="2">
    <source>
        <dbReference type="ARBA" id="ARBA00014068"/>
    </source>
</evidence>
<comment type="subcellular location">
    <subcellularLocation>
        <location evidence="1">Endomembrane system</location>
        <topology evidence="1">Multi-pass membrane protein</topology>
    </subcellularLocation>
</comment>
<evidence type="ECO:0000256" key="1">
    <source>
        <dbReference type="ARBA" id="ARBA00004127"/>
    </source>
</evidence>
<dbReference type="EMBL" id="JASPKZ010007609">
    <property type="protein sequence ID" value="KAJ9583395.1"/>
    <property type="molecule type" value="Genomic_DNA"/>
</dbReference>
<proteinExistence type="predicted"/>
<reference evidence="14" key="1">
    <citation type="journal article" date="2023" name="IScience">
        <title>Live-bearing cockroach genome reveals convergent evolutionary mechanisms linked to viviparity in insects and beyond.</title>
        <authorList>
            <person name="Fouks B."/>
            <person name="Harrison M.C."/>
            <person name="Mikhailova A.A."/>
            <person name="Marchal E."/>
            <person name="English S."/>
            <person name="Carruthers M."/>
            <person name="Jennings E.C."/>
            <person name="Chiamaka E.L."/>
            <person name="Frigard R.A."/>
            <person name="Pippel M."/>
            <person name="Attardo G.M."/>
            <person name="Benoit J.B."/>
            <person name="Bornberg-Bauer E."/>
            <person name="Tobe S.S."/>
        </authorList>
    </citation>
    <scope>NUCLEOTIDE SEQUENCE</scope>
    <source>
        <strain evidence="14">Stay&amp;Tobe</strain>
    </source>
</reference>
<dbReference type="Pfam" id="PF06803">
    <property type="entry name" value="DUF1232"/>
    <property type="match status" value="1"/>
</dbReference>
<dbReference type="PANTHER" id="PTHR22894">
    <property type="entry name" value="RING-TYPE DOMAIN-CONTAINING PROTEIN"/>
    <property type="match status" value="1"/>
</dbReference>
<name>A0AAD7ZMZ4_DIPPU</name>
<dbReference type="SMART" id="SM00184">
    <property type="entry name" value="RING"/>
    <property type="match status" value="1"/>
</dbReference>
<feature type="transmembrane region" description="Helical" evidence="12">
    <location>
        <begin position="219"/>
        <end position="244"/>
    </location>
</feature>
<organism evidence="14 15">
    <name type="scientific">Diploptera punctata</name>
    <name type="common">Pacific beetle cockroach</name>
    <dbReference type="NCBI Taxonomy" id="6984"/>
    <lineage>
        <taxon>Eukaryota</taxon>
        <taxon>Metazoa</taxon>
        <taxon>Ecdysozoa</taxon>
        <taxon>Arthropoda</taxon>
        <taxon>Hexapoda</taxon>
        <taxon>Insecta</taxon>
        <taxon>Pterygota</taxon>
        <taxon>Neoptera</taxon>
        <taxon>Polyneoptera</taxon>
        <taxon>Dictyoptera</taxon>
        <taxon>Blattodea</taxon>
        <taxon>Blaberoidea</taxon>
        <taxon>Blaberidae</taxon>
        <taxon>Diplopterinae</taxon>
        <taxon>Diploptera</taxon>
    </lineage>
</organism>
<evidence type="ECO:0000256" key="12">
    <source>
        <dbReference type="SAM" id="Phobius"/>
    </source>
</evidence>
<evidence type="ECO:0000313" key="15">
    <source>
        <dbReference type="Proteomes" id="UP001233999"/>
    </source>
</evidence>
<evidence type="ECO:0000313" key="14">
    <source>
        <dbReference type="EMBL" id="KAJ9583395.1"/>
    </source>
</evidence>
<evidence type="ECO:0000256" key="9">
    <source>
        <dbReference type="ARBA" id="ARBA00030110"/>
    </source>
</evidence>
<dbReference type="InterPro" id="IPR017907">
    <property type="entry name" value="Znf_RING_CS"/>
</dbReference>
<dbReference type="InterPro" id="IPR013083">
    <property type="entry name" value="Znf_RING/FYVE/PHD"/>
</dbReference>
<dbReference type="Gene3D" id="3.30.40.10">
    <property type="entry name" value="Zinc/RING finger domain, C3HC4 (zinc finger)"/>
    <property type="match status" value="1"/>
</dbReference>
<reference evidence="14" key="2">
    <citation type="submission" date="2023-05" db="EMBL/GenBank/DDBJ databases">
        <authorList>
            <person name="Fouks B."/>
        </authorList>
    </citation>
    <scope>NUCLEOTIDE SEQUENCE</scope>
    <source>
        <strain evidence="14">Stay&amp;Tobe</strain>
        <tissue evidence="14">Testes</tissue>
    </source>
</reference>
<dbReference type="PROSITE" id="PS50089">
    <property type="entry name" value="ZF_RING_2"/>
    <property type="match status" value="1"/>
</dbReference>
<keyword evidence="7 12" id="KW-1133">Transmembrane helix</keyword>
<keyword evidence="8 12" id="KW-0472">Membrane</keyword>
<evidence type="ECO:0000256" key="11">
    <source>
        <dbReference type="PROSITE-ProRule" id="PRU00175"/>
    </source>
</evidence>
<protein>
    <recommendedName>
        <fullName evidence="2">E3 ubiquitin-protein ligase RNF170</fullName>
    </recommendedName>
    <alternativeName>
        <fullName evidence="10">RING finger protein 170</fullName>
    </alternativeName>
    <alternativeName>
        <fullName evidence="9">RING-type E3 ubiquitin transferase RNF170</fullName>
    </alternativeName>
</protein>
<accession>A0AAD7ZMZ4</accession>
<dbReference type="InterPro" id="IPR038896">
    <property type="entry name" value="RNF170"/>
</dbReference>
<dbReference type="Pfam" id="PF13920">
    <property type="entry name" value="zf-C3HC4_3"/>
    <property type="match status" value="1"/>
</dbReference>
<keyword evidence="6" id="KW-0862">Zinc</keyword>
<dbReference type="GO" id="GO:0061630">
    <property type="term" value="F:ubiquitin protein ligase activity"/>
    <property type="evidence" value="ECO:0007669"/>
    <property type="project" value="InterPro"/>
</dbReference>
<gene>
    <name evidence="14" type="ORF">L9F63_022261</name>
</gene>
<feature type="domain" description="RING-type" evidence="13">
    <location>
        <begin position="75"/>
        <end position="118"/>
    </location>
</feature>
<dbReference type="PROSITE" id="PS00518">
    <property type="entry name" value="ZF_RING_1"/>
    <property type="match status" value="1"/>
</dbReference>
<dbReference type="InterPro" id="IPR001841">
    <property type="entry name" value="Znf_RING"/>
</dbReference>
<dbReference type="SUPFAM" id="SSF57850">
    <property type="entry name" value="RING/U-box"/>
    <property type="match status" value="1"/>
</dbReference>
<dbReference type="InterPro" id="IPR010652">
    <property type="entry name" value="DUF1232"/>
</dbReference>
<keyword evidence="4" id="KW-0479">Metal-binding</keyword>
<feature type="transmembrane region" description="Helical" evidence="12">
    <location>
        <begin position="12"/>
        <end position="31"/>
    </location>
</feature>
<evidence type="ECO:0000256" key="7">
    <source>
        <dbReference type="ARBA" id="ARBA00022989"/>
    </source>
</evidence>
<evidence type="ECO:0000259" key="13">
    <source>
        <dbReference type="PROSITE" id="PS50089"/>
    </source>
</evidence>
<dbReference type="AlphaFoldDB" id="A0AAD7ZMZ4"/>
<keyword evidence="15" id="KW-1185">Reference proteome</keyword>
<sequence>MDTLVFGVGDEVLLSITCFSIIVVPVLIVILSRINWRQLQMHIPFSTFFHRRAHPDSGNRVENVEPGITYNPERCPICLNTHRLAVETNCGHLYCGNCLQTYILTEGIRAPITCPMCRQPVNMLFSYFTSAERQASPSSEIGIQLNTLNEMISRYNRRFSGAPRTIMEMIWDVPILLRHLCIDFFTAQGLVWMFRIRILLCFLAGILYLFSPLDLIPETVFGIIGLMDDVFVVFVLTVYVTIIYRRVVSSRGQRNE</sequence>
<comment type="caution">
    <text evidence="14">The sequence shown here is derived from an EMBL/GenBank/DDBJ whole genome shotgun (WGS) entry which is preliminary data.</text>
</comment>
<evidence type="ECO:0000256" key="4">
    <source>
        <dbReference type="ARBA" id="ARBA00022723"/>
    </source>
</evidence>
<feature type="transmembrane region" description="Helical" evidence="12">
    <location>
        <begin position="194"/>
        <end position="213"/>
    </location>
</feature>
<evidence type="ECO:0000256" key="5">
    <source>
        <dbReference type="ARBA" id="ARBA00022771"/>
    </source>
</evidence>
<keyword evidence="5 11" id="KW-0863">Zinc-finger</keyword>
<evidence type="ECO:0000256" key="10">
    <source>
        <dbReference type="ARBA" id="ARBA00031107"/>
    </source>
</evidence>